<dbReference type="Proteomes" id="UP000887013">
    <property type="component" value="Unassembled WGS sequence"/>
</dbReference>
<feature type="region of interest" description="Disordered" evidence="1">
    <location>
        <begin position="19"/>
        <end position="38"/>
    </location>
</feature>
<dbReference type="EMBL" id="BMAW01017678">
    <property type="protein sequence ID" value="GFT55124.1"/>
    <property type="molecule type" value="Genomic_DNA"/>
</dbReference>
<dbReference type="AlphaFoldDB" id="A0A8X6P7A9"/>
<evidence type="ECO:0000313" key="2">
    <source>
        <dbReference type="EMBL" id="GFT55124.1"/>
    </source>
</evidence>
<proteinExistence type="predicted"/>
<organism evidence="2 3">
    <name type="scientific">Nephila pilipes</name>
    <name type="common">Giant wood spider</name>
    <name type="synonym">Nephila maculata</name>
    <dbReference type="NCBI Taxonomy" id="299642"/>
    <lineage>
        <taxon>Eukaryota</taxon>
        <taxon>Metazoa</taxon>
        <taxon>Ecdysozoa</taxon>
        <taxon>Arthropoda</taxon>
        <taxon>Chelicerata</taxon>
        <taxon>Arachnida</taxon>
        <taxon>Araneae</taxon>
        <taxon>Araneomorphae</taxon>
        <taxon>Entelegynae</taxon>
        <taxon>Araneoidea</taxon>
        <taxon>Nephilidae</taxon>
        <taxon>Nephila</taxon>
    </lineage>
</organism>
<evidence type="ECO:0000256" key="1">
    <source>
        <dbReference type="SAM" id="MobiDB-lite"/>
    </source>
</evidence>
<evidence type="ECO:0000313" key="3">
    <source>
        <dbReference type="Proteomes" id="UP000887013"/>
    </source>
</evidence>
<feature type="compositionally biased region" description="Basic and acidic residues" evidence="1">
    <location>
        <begin position="20"/>
        <end position="30"/>
    </location>
</feature>
<reference evidence="2" key="1">
    <citation type="submission" date="2020-08" db="EMBL/GenBank/DDBJ databases">
        <title>Multicomponent nature underlies the extraordinary mechanical properties of spider dragline silk.</title>
        <authorList>
            <person name="Kono N."/>
            <person name="Nakamura H."/>
            <person name="Mori M."/>
            <person name="Yoshida Y."/>
            <person name="Ohtoshi R."/>
            <person name="Malay A.D."/>
            <person name="Moran D.A.P."/>
            <person name="Tomita M."/>
            <person name="Numata K."/>
            <person name="Arakawa K."/>
        </authorList>
    </citation>
    <scope>NUCLEOTIDE SEQUENCE</scope>
</reference>
<name>A0A8X6P7A9_NEPPI</name>
<feature type="non-terminal residue" evidence="2">
    <location>
        <position position="38"/>
    </location>
</feature>
<sequence length="38" mass="4347">MEDVEDGMRIKVAIKFQVKSGDKHTSEERTPQAGRMKL</sequence>
<keyword evidence="3" id="KW-1185">Reference proteome</keyword>
<accession>A0A8X6P7A9</accession>
<protein>
    <submittedName>
        <fullName evidence="2">Uncharacterized protein</fullName>
    </submittedName>
</protein>
<gene>
    <name evidence="2" type="ORF">NPIL_176821</name>
</gene>
<comment type="caution">
    <text evidence="2">The sequence shown here is derived from an EMBL/GenBank/DDBJ whole genome shotgun (WGS) entry which is preliminary data.</text>
</comment>